<protein>
    <recommendedName>
        <fullName evidence="2">Gonadotropin-releasing hormone receptor</fullName>
    </recommendedName>
</protein>
<feature type="transmembrane region" description="Helical" evidence="14">
    <location>
        <begin position="162"/>
        <end position="182"/>
    </location>
</feature>
<sequence length="332" mass="37294">MTAGVCTGPDPKSCPASNASVPLPEGPADLPVLTLSGKIRVSLTFFLFLVSTAFNVSFLLKLGKGGQRQERGKKKRLPRMKVLLKHLAVANLLETLIVMPLDGVWNVTVQWYAGGLLCKALSYLKLFSMYAPAFMMAAISLDRCLALTRPLAVKSLTQLGRGLIGLAWLLSGAFAGPQLYIFRVVYITDSSGKMDTFSQCVTHSSFPEWWQEAFYNLFTFHCLFIAPLFITLVCNARIIFAMTRGLRQDPQSLELNRSNNNIPRARLKTLKMTVAFAVLFTVCWTPYYILGIWYWFEPEMLNRVPDPVSHFFFLFGLLNPCLDPLIYGYFSL</sequence>
<keyword evidence="8" id="KW-1015">Disulfide bond</keyword>
<keyword evidence="6 12" id="KW-0297">G-protein coupled receptor</keyword>
<evidence type="ECO:0000256" key="13">
    <source>
        <dbReference type="SAM" id="MobiDB-lite"/>
    </source>
</evidence>
<dbReference type="PROSITE" id="PS50262">
    <property type="entry name" value="G_PROTEIN_RECEP_F1_2"/>
    <property type="match status" value="1"/>
</dbReference>
<dbReference type="GO" id="GO:0007186">
    <property type="term" value="P:G protein-coupled receptor signaling pathway"/>
    <property type="evidence" value="ECO:0000318"/>
    <property type="project" value="GO_Central"/>
</dbReference>
<reference evidence="16 17" key="1">
    <citation type="journal article" date="2008" name="Nature">
        <title>Genome analysis of the platypus reveals unique signatures of evolution.</title>
        <authorList>
            <person name="Warren W.C."/>
            <person name="Hillier L.W."/>
            <person name="Marshall Graves J.A."/>
            <person name="Birney E."/>
            <person name="Ponting C.P."/>
            <person name="Grutzner F."/>
            <person name="Belov K."/>
            <person name="Miller W."/>
            <person name="Clarke L."/>
            <person name="Chinwalla A.T."/>
            <person name="Yang S.P."/>
            <person name="Heger A."/>
            <person name="Locke D.P."/>
            <person name="Miethke P."/>
            <person name="Waters P.D."/>
            <person name="Veyrunes F."/>
            <person name="Fulton L."/>
            <person name="Fulton B."/>
            <person name="Graves T."/>
            <person name="Wallis J."/>
            <person name="Puente X.S."/>
            <person name="Lopez-Otin C."/>
            <person name="Ordonez G.R."/>
            <person name="Eichler E.E."/>
            <person name="Chen L."/>
            <person name="Cheng Z."/>
            <person name="Deakin J.E."/>
            <person name="Alsop A."/>
            <person name="Thompson K."/>
            <person name="Kirby P."/>
            <person name="Papenfuss A.T."/>
            <person name="Wakefield M.J."/>
            <person name="Olender T."/>
            <person name="Lancet D."/>
            <person name="Huttley G.A."/>
            <person name="Smit A.F."/>
            <person name="Pask A."/>
            <person name="Temple-Smith P."/>
            <person name="Batzer M.A."/>
            <person name="Walker J.A."/>
            <person name="Konkel M.K."/>
            <person name="Harris R.S."/>
            <person name="Whittington C.M."/>
            <person name="Wong E.S."/>
            <person name="Gemmell N.J."/>
            <person name="Buschiazzo E."/>
            <person name="Vargas Jentzsch I.M."/>
            <person name="Merkel A."/>
            <person name="Schmitz J."/>
            <person name="Zemann A."/>
            <person name="Churakov G."/>
            <person name="Kriegs J.O."/>
            <person name="Brosius J."/>
            <person name="Murchison E.P."/>
            <person name="Sachidanandam R."/>
            <person name="Smith C."/>
            <person name="Hannon G.J."/>
            <person name="Tsend-Ayush E."/>
            <person name="McMillan D."/>
            <person name="Attenborough R."/>
            <person name="Rens W."/>
            <person name="Ferguson-Smith M."/>
            <person name="Lefevre C.M."/>
            <person name="Sharp J.A."/>
            <person name="Nicholas K.R."/>
            <person name="Ray D.A."/>
            <person name="Kube M."/>
            <person name="Reinhardt R."/>
            <person name="Pringle T.H."/>
            <person name="Taylor J."/>
            <person name="Jones R.C."/>
            <person name="Nixon B."/>
            <person name="Dacheux J.L."/>
            <person name="Niwa H."/>
            <person name="Sekita Y."/>
            <person name="Huang X."/>
            <person name="Stark A."/>
            <person name="Kheradpour P."/>
            <person name="Kellis M."/>
            <person name="Flicek P."/>
            <person name="Chen Y."/>
            <person name="Webber C."/>
            <person name="Hardison R."/>
            <person name="Nelson J."/>
            <person name="Hallsworth-Pepin K."/>
            <person name="Delehaunty K."/>
            <person name="Markovic C."/>
            <person name="Minx P."/>
            <person name="Feng Y."/>
            <person name="Kremitzki C."/>
            <person name="Mitreva M."/>
            <person name="Glasscock J."/>
            <person name="Wylie T."/>
            <person name="Wohldmann P."/>
            <person name="Thiru P."/>
            <person name="Nhan M.N."/>
            <person name="Pohl C.S."/>
            <person name="Smith S.M."/>
            <person name="Hou S."/>
            <person name="Nefedov M."/>
            <person name="de Jong P.J."/>
            <person name="Renfree M.B."/>
            <person name="Mardis E.R."/>
            <person name="Wilson R.K."/>
        </authorList>
    </citation>
    <scope>NUCLEOTIDE SEQUENCE [LARGE SCALE GENOMIC DNA]</scope>
    <source>
        <strain evidence="16 17">Glennie</strain>
    </source>
</reference>
<dbReference type="GO" id="GO:0005886">
    <property type="term" value="C:plasma membrane"/>
    <property type="evidence" value="ECO:0000318"/>
    <property type="project" value="GO_Central"/>
</dbReference>
<keyword evidence="17" id="KW-1185">Reference proteome</keyword>
<evidence type="ECO:0000256" key="3">
    <source>
        <dbReference type="ARBA" id="ARBA00022475"/>
    </source>
</evidence>
<evidence type="ECO:0000256" key="7">
    <source>
        <dbReference type="ARBA" id="ARBA00023136"/>
    </source>
</evidence>
<dbReference type="PRINTS" id="PR00237">
    <property type="entry name" value="GPCRRHODOPSN"/>
</dbReference>
<dbReference type="GO" id="GO:0004968">
    <property type="term" value="F:gonadotropin-releasing hormone receptor activity"/>
    <property type="evidence" value="ECO:0000318"/>
    <property type="project" value="GO_Central"/>
</dbReference>
<organism evidence="16 17">
    <name type="scientific">Ornithorhynchus anatinus</name>
    <name type="common">Duckbill platypus</name>
    <dbReference type="NCBI Taxonomy" id="9258"/>
    <lineage>
        <taxon>Eukaryota</taxon>
        <taxon>Metazoa</taxon>
        <taxon>Chordata</taxon>
        <taxon>Craniata</taxon>
        <taxon>Vertebrata</taxon>
        <taxon>Euteleostomi</taxon>
        <taxon>Mammalia</taxon>
        <taxon>Monotremata</taxon>
        <taxon>Ornithorhynchidae</taxon>
        <taxon>Ornithorhynchus</taxon>
    </lineage>
</organism>
<evidence type="ECO:0000256" key="2">
    <source>
        <dbReference type="ARBA" id="ARBA00016040"/>
    </source>
</evidence>
<keyword evidence="11 12" id="KW-0807">Transducer</keyword>
<dbReference type="PRINTS" id="PR00529">
    <property type="entry name" value="GNADOTRPHINR"/>
</dbReference>
<keyword evidence="5 14" id="KW-1133">Transmembrane helix</keyword>
<feature type="region of interest" description="Disordered" evidence="13">
    <location>
        <begin position="1"/>
        <end position="20"/>
    </location>
</feature>
<keyword evidence="4 12" id="KW-0812">Transmembrane</keyword>
<evidence type="ECO:0000256" key="6">
    <source>
        <dbReference type="ARBA" id="ARBA00023040"/>
    </source>
</evidence>
<dbReference type="GeneTree" id="ENSGT01130000278263"/>
<dbReference type="GO" id="GO:0032870">
    <property type="term" value="P:cellular response to hormone stimulus"/>
    <property type="evidence" value="ECO:0000318"/>
    <property type="project" value="GO_Central"/>
</dbReference>
<gene>
    <name evidence="16" type="primary">GNRHR</name>
</gene>
<keyword evidence="9 12" id="KW-0675">Receptor</keyword>
<dbReference type="InterPro" id="IPR001658">
    <property type="entry name" value="GphnRH_fam_rcpt"/>
</dbReference>
<keyword evidence="7 14" id="KW-0472">Membrane</keyword>
<dbReference type="OMA" id="LHQDPHE"/>
<evidence type="ECO:0000256" key="4">
    <source>
        <dbReference type="ARBA" id="ARBA00022692"/>
    </source>
</evidence>
<dbReference type="FunFam" id="1.20.1070.10:FF:000203">
    <property type="entry name" value="gonadotropin-releasing hormone receptor"/>
    <property type="match status" value="1"/>
</dbReference>
<dbReference type="Proteomes" id="UP000002279">
    <property type="component" value="Chromosome 10"/>
</dbReference>
<feature type="transmembrane region" description="Helical" evidence="14">
    <location>
        <begin position="308"/>
        <end position="330"/>
    </location>
</feature>
<dbReference type="AlphaFoldDB" id="F6S992"/>
<name>F6S992_ORNAN</name>
<evidence type="ECO:0000256" key="14">
    <source>
        <dbReference type="SAM" id="Phobius"/>
    </source>
</evidence>
<evidence type="ECO:0000256" key="11">
    <source>
        <dbReference type="ARBA" id="ARBA00023224"/>
    </source>
</evidence>
<dbReference type="Bgee" id="ENSOANG00000003971">
    <property type="expression patterns" value="Expressed in testis"/>
</dbReference>
<dbReference type="PANTHER" id="PTHR24241:SF22">
    <property type="entry name" value="GONADOTROPIN-RELEASING HORMONE RECEPTOR"/>
    <property type="match status" value="1"/>
</dbReference>
<keyword evidence="3" id="KW-1003">Cell membrane</keyword>
<comment type="subcellular location">
    <subcellularLocation>
        <location evidence="1">Cell membrane</location>
        <topology evidence="1">Multi-pass membrane protein</topology>
    </subcellularLocation>
</comment>
<feature type="transmembrane region" description="Helical" evidence="14">
    <location>
        <begin position="274"/>
        <end position="296"/>
    </location>
</feature>
<evidence type="ECO:0000256" key="12">
    <source>
        <dbReference type="RuleBase" id="RU000688"/>
    </source>
</evidence>
<feature type="transmembrane region" description="Helical" evidence="14">
    <location>
        <begin position="82"/>
        <end position="101"/>
    </location>
</feature>
<dbReference type="InterPro" id="IPR017452">
    <property type="entry name" value="GPCR_Rhodpsn_7TM"/>
</dbReference>
<feature type="transmembrane region" description="Helical" evidence="14">
    <location>
        <begin position="121"/>
        <end position="141"/>
    </location>
</feature>
<dbReference type="InterPro" id="IPR000276">
    <property type="entry name" value="GPCR_Rhodpsn"/>
</dbReference>
<evidence type="ECO:0000313" key="17">
    <source>
        <dbReference type="Proteomes" id="UP000002279"/>
    </source>
</evidence>
<accession>F6S992</accession>
<dbReference type="SUPFAM" id="SSF81321">
    <property type="entry name" value="Family A G protein-coupled receptor-like"/>
    <property type="match status" value="1"/>
</dbReference>
<dbReference type="Pfam" id="PF00001">
    <property type="entry name" value="7tm_1"/>
    <property type="match status" value="1"/>
</dbReference>
<evidence type="ECO:0000256" key="5">
    <source>
        <dbReference type="ARBA" id="ARBA00022989"/>
    </source>
</evidence>
<feature type="transmembrane region" description="Helical" evidence="14">
    <location>
        <begin position="213"/>
        <end position="240"/>
    </location>
</feature>
<dbReference type="eggNOG" id="KOG3656">
    <property type="taxonomic scope" value="Eukaryota"/>
</dbReference>
<dbReference type="Gene3D" id="1.20.1070.10">
    <property type="entry name" value="Rhodopsin 7-helix transmembrane proteins"/>
    <property type="match status" value="1"/>
</dbReference>
<keyword evidence="10" id="KW-0325">Glycoprotein</keyword>
<dbReference type="InParanoid" id="F6S992"/>
<proteinExistence type="inferred from homology"/>
<dbReference type="PANTHER" id="PTHR24241">
    <property type="entry name" value="NEUROPEPTIDE RECEPTOR-RELATED G-PROTEIN COUPLED RECEPTOR"/>
    <property type="match status" value="1"/>
</dbReference>
<dbReference type="FunCoup" id="F6S992">
    <property type="interactions" value="518"/>
</dbReference>
<reference evidence="16" key="2">
    <citation type="submission" date="2025-08" db="UniProtKB">
        <authorList>
            <consortium name="Ensembl"/>
        </authorList>
    </citation>
    <scope>IDENTIFICATION</scope>
    <source>
        <strain evidence="16">Glennie</strain>
    </source>
</reference>
<feature type="transmembrane region" description="Helical" evidence="14">
    <location>
        <begin position="39"/>
        <end position="62"/>
    </location>
</feature>
<feature type="domain" description="G-protein coupled receptors family 1 profile" evidence="15">
    <location>
        <begin position="54"/>
        <end position="327"/>
    </location>
</feature>
<dbReference type="Ensembl" id="ENSOANT00000006289.3">
    <property type="protein sequence ID" value="ENSOANP00000006287.2"/>
    <property type="gene ID" value="ENSOANG00000003971.3"/>
</dbReference>
<comment type="similarity">
    <text evidence="12">Belongs to the G-protein coupled receptor 1 family.</text>
</comment>
<evidence type="ECO:0000256" key="1">
    <source>
        <dbReference type="ARBA" id="ARBA00004651"/>
    </source>
</evidence>
<reference evidence="16" key="3">
    <citation type="submission" date="2025-09" db="UniProtKB">
        <authorList>
            <consortium name="Ensembl"/>
        </authorList>
    </citation>
    <scope>IDENTIFICATION</scope>
    <source>
        <strain evidence="16">Glennie</strain>
    </source>
</reference>
<dbReference type="STRING" id="9258.ENSOANP00000006287"/>
<dbReference type="HOGENOM" id="CLU_009579_15_2_1"/>
<evidence type="ECO:0000313" key="16">
    <source>
        <dbReference type="Ensembl" id="ENSOANP00000006287.2"/>
    </source>
</evidence>
<evidence type="ECO:0000256" key="8">
    <source>
        <dbReference type="ARBA" id="ARBA00023157"/>
    </source>
</evidence>
<evidence type="ECO:0000256" key="10">
    <source>
        <dbReference type="ARBA" id="ARBA00023180"/>
    </source>
</evidence>
<evidence type="ECO:0000259" key="15">
    <source>
        <dbReference type="PROSITE" id="PS50262"/>
    </source>
</evidence>
<dbReference type="PROSITE" id="PS00237">
    <property type="entry name" value="G_PROTEIN_RECEP_F1_1"/>
    <property type="match status" value="1"/>
</dbReference>
<evidence type="ECO:0000256" key="9">
    <source>
        <dbReference type="ARBA" id="ARBA00023170"/>
    </source>
</evidence>